<sequence length="57" mass="6149">MKRIFAALALLLTLANSQAQQPGVWPAQPAFPKVIPPIPITGILGVFCPKEAFLNHL</sequence>
<feature type="chain" id="PRO_5020400479" evidence="1">
    <location>
        <begin position="20"/>
        <end position="57"/>
    </location>
</feature>
<accession>A0A4Q7VT68</accession>
<feature type="signal peptide" evidence="1">
    <location>
        <begin position="1"/>
        <end position="19"/>
    </location>
</feature>
<organism evidence="2 3">
    <name type="scientific">Advenella incenata</name>
    <dbReference type="NCBI Taxonomy" id="267800"/>
    <lineage>
        <taxon>Bacteria</taxon>
        <taxon>Pseudomonadati</taxon>
        <taxon>Pseudomonadota</taxon>
        <taxon>Betaproteobacteria</taxon>
        <taxon>Burkholderiales</taxon>
        <taxon>Alcaligenaceae</taxon>
    </lineage>
</organism>
<evidence type="ECO:0000313" key="2">
    <source>
        <dbReference type="EMBL" id="RZT99468.1"/>
    </source>
</evidence>
<proteinExistence type="predicted"/>
<dbReference type="AlphaFoldDB" id="A0A4Q7VT68"/>
<keyword evidence="1" id="KW-0732">Signal</keyword>
<keyword evidence="3" id="KW-1185">Reference proteome</keyword>
<evidence type="ECO:0000313" key="3">
    <source>
        <dbReference type="Proteomes" id="UP000293398"/>
    </source>
</evidence>
<name>A0A4Q7VT68_9BURK</name>
<dbReference type="EMBL" id="SHKO01000001">
    <property type="protein sequence ID" value="RZT99468.1"/>
    <property type="molecule type" value="Genomic_DNA"/>
</dbReference>
<dbReference type="RefSeq" id="WP_165392958.1">
    <property type="nucleotide sequence ID" value="NZ_SHKO01000001.1"/>
</dbReference>
<protein>
    <submittedName>
        <fullName evidence="2">Uncharacterized protein</fullName>
    </submittedName>
</protein>
<evidence type="ECO:0000256" key="1">
    <source>
        <dbReference type="SAM" id="SignalP"/>
    </source>
</evidence>
<dbReference type="Proteomes" id="UP000293398">
    <property type="component" value="Unassembled WGS sequence"/>
</dbReference>
<comment type="caution">
    <text evidence="2">The sequence shown here is derived from an EMBL/GenBank/DDBJ whole genome shotgun (WGS) entry which is preliminary data.</text>
</comment>
<reference evidence="2 3" key="1">
    <citation type="submission" date="2019-02" db="EMBL/GenBank/DDBJ databases">
        <title>Genomic Encyclopedia of Type Strains, Phase IV (KMG-IV): sequencing the most valuable type-strain genomes for metagenomic binning, comparative biology and taxonomic classification.</title>
        <authorList>
            <person name="Goeker M."/>
        </authorList>
    </citation>
    <scope>NUCLEOTIDE SEQUENCE [LARGE SCALE GENOMIC DNA]</scope>
    <source>
        <strain evidence="2 3">DSM 23814</strain>
    </source>
</reference>
<gene>
    <name evidence="2" type="ORF">EV681_1254</name>
</gene>